<dbReference type="PANTHER" id="PTHR24273:SF32">
    <property type="entry name" value="HYALIN"/>
    <property type="match status" value="1"/>
</dbReference>
<dbReference type="Pfam" id="PF02494">
    <property type="entry name" value="HYR"/>
    <property type="match status" value="1"/>
</dbReference>
<dbReference type="InterPro" id="IPR026341">
    <property type="entry name" value="T9SS_type_B"/>
</dbReference>
<dbReference type="SMART" id="SM00089">
    <property type="entry name" value="PKD"/>
    <property type="match status" value="5"/>
</dbReference>
<feature type="domain" description="PKD" evidence="4">
    <location>
        <begin position="147"/>
        <end position="216"/>
    </location>
</feature>
<reference evidence="6 7" key="1">
    <citation type="submission" date="2018-09" db="EMBL/GenBank/DDBJ databases">
        <title>Genomic Encyclopedia of Archaeal and Bacterial Type Strains, Phase II (KMG-II): from individual species to whole genera.</title>
        <authorList>
            <person name="Goeker M."/>
        </authorList>
    </citation>
    <scope>NUCLEOTIDE SEQUENCE [LARGE SCALE GENOMIC DNA]</scope>
    <source>
        <strain evidence="6 7">DSM 16505</strain>
    </source>
</reference>
<feature type="domain" description="PKD" evidence="4">
    <location>
        <begin position="228"/>
        <end position="305"/>
    </location>
</feature>
<dbReference type="SUPFAM" id="SSF49299">
    <property type="entry name" value="PKD domain"/>
    <property type="match status" value="4"/>
</dbReference>
<feature type="chain" id="PRO_5019046801" evidence="3">
    <location>
        <begin position="19"/>
        <end position="938"/>
    </location>
</feature>
<keyword evidence="1 3" id="KW-0732">Signal</keyword>
<dbReference type="CDD" id="cd00146">
    <property type="entry name" value="PKD"/>
    <property type="match status" value="4"/>
</dbReference>
<dbReference type="AlphaFoldDB" id="A0A420E0U3"/>
<dbReference type="Proteomes" id="UP000285780">
    <property type="component" value="Unassembled WGS sequence"/>
</dbReference>
<feature type="domain" description="PKD" evidence="4">
    <location>
        <begin position="64"/>
        <end position="151"/>
    </location>
</feature>
<dbReference type="InterPro" id="IPR003410">
    <property type="entry name" value="HYR_dom"/>
</dbReference>
<accession>A0A420E0U3</accession>
<dbReference type="InterPro" id="IPR022409">
    <property type="entry name" value="PKD/Chitinase_dom"/>
</dbReference>
<evidence type="ECO:0000259" key="4">
    <source>
        <dbReference type="PROSITE" id="PS50093"/>
    </source>
</evidence>
<feature type="domain" description="PKD" evidence="4">
    <location>
        <begin position="315"/>
        <end position="383"/>
    </location>
</feature>
<evidence type="ECO:0000256" key="2">
    <source>
        <dbReference type="ARBA" id="ARBA00022737"/>
    </source>
</evidence>
<dbReference type="GO" id="GO:0005509">
    <property type="term" value="F:calcium ion binding"/>
    <property type="evidence" value="ECO:0007669"/>
    <property type="project" value="InterPro"/>
</dbReference>
<evidence type="ECO:0000313" key="7">
    <source>
        <dbReference type="Proteomes" id="UP000285780"/>
    </source>
</evidence>
<dbReference type="FunFam" id="2.60.40.10:FF:000270">
    <property type="entry name" value="Cell surface protein"/>
    <property type="match status" value="2"/>
</dbReference>
<keyword evidence="7" id="KW-1185">Reference proteome</keyword>
<dbReference type="InterPro" id="IPR035986">
    <property type="entry name" value="PKD_dom_sf"/>
</dbReference>
<evidence type="ECO:0000256" key="3">
    <source>
        <dbReference type="SAM" id="SignalP"/>
    </source>
</evidence>
<dbReference type="Pfam" id="PF13585">
    <property type="entry name" value="CHU_C"/>
    <property type="match status" value="1"/>
</dbReference>
<name>A0A420E0U3_9FLAO</name>
<dbReference type="InterPro" id="IPR017897">
    <property type="entry name" value="Thrombospondin_3_rpt"/>
</dbReference>
<dbReference type="Gene3D" id="4.10.1080.10">
    <property type="entry name" value="TSP type-3 repeat"/>
    <property type="match status" value="1"/>
</dbReference>
<gene>
    <name evidence="6" type="ORF">C8N26_1352</name>
</gene>
<dbReference type="PROSITE" id="PS51234">
    <property type="entry name" value="TSP3"/>
    <property type="match status" value="1"/>
</dbReference>
<dbReference type="PROSITE" id="PS50825">
    <property type="entry name" value="HYR"/>
    <property type="match status" value="1"/>
</dbReference>
<feature type="signal peptide" evidence="3">
    <location>
        <begin position="1"/>
        <end position="18"/>
    </location>
</feature>
<proteinExistence type="predicted"/>
<comment type="caution">
    <text evidence="6">The sequence shown here is derived from an EMBL/GenBank/DDBJ whole genome shotgun (WGS) entry which is preliminary data.</text>
</comment>
<dbReference type="PANTHER" id="PTHR24273">
    <property type="entry name" value="FI04643P-RELATED"/>
    <property type="match status" value="1"/>
</dbReference>
<dbReference type="InterPro" id="IPR000601">
    <property type="entry name" value="PKD_dom"/>
</dbReference>
<dbReference type="GO" id="GO:0007155">
    <property type="term" value="P:cell adhesion"/>
    <property type="evidence" value="ECO:0007669"/>
    <property type="project" value="InterPro"/>
</dbReference>
<dbReference type="RefSeq" id="WP_120186586.1">
    <property type="nucleotide sequence ID" value="NZ_RAQM01000008.1"/>
</dbReference>
<protein>
    <submittedName>
        <fullName evidence="6">Gliding motility-associated-like protein</fullName>
    </submittedName>
</protein>
<dbReference type="InterPro" id="IPR028974">
    <property type="entry name" value="TSP_type-3_rpt"/>
</dbReference>
<keyword evidence="2" id="KW-0677">Repeat</keyword>
<evidence type="ECO:0000259" key="5">
    <source>
        <dbReference type="PROSITE" id="PS50825"/>
    </source>
</evidence>
<feature type="domain" description="HYR" evidence="5">
    <location>
        <begin position="556"/>
        <end position="638"/>
    </location>
</feature>
<evidence type="ECO:0000256" key="1">
    <source>
        <dbReference type="ARBA" id="ARBA00022729"/>
    </source>
</evidence>
<dbReference type="PROSITE" id="PS50093">
    <property type="entry name" value="PKD"/>
    <property type="match status" value="4"/>
</dbReference>
<dbReference type="Pfam" id="PF18911">
    <property type="entry name" value="PKD_4"/>
    <property type="match status" value="4"/>
</dbReference>
<dbReference type="InterPro" id="IPR013783">
    <property type="entry name" value="Ig-like_fold"/>
</dbReference>
<evidence type="ECO:0000313" key="6">
    <source>
        <dbReference type="EMBL" id="RKF03725.1"/>
    </source>
</evidence>
<sequence length="938" mass="100287">MKLKLLYILLLFSYLSLAKSLNEEKNTSNFELINFTGANNKTVLLKHNYLYEGISTKKSTYFVPPAANFTISGGYCIGNIVTFTDNSSSPNGAIVSWEWDFGDGTTSTEQNPTHSYTDLGSFTISLKVTDVIGETNSITKSFNVQSPKARFVANPTRGQATPHTVFFTDQSTLPDLWFWEFGNGNTSTSQNPIHTYTAAGDYTVNLTVRDTMNGCVDKATSLIKIVKPKAQFSVDDTLGCGPFTVNFTDESTIEGNDTVGEWLWNFGDGNTSTEQNPTHTYESVGVYNVSLTIKTAITGYTRTETKSNFIQVIGLTPDFSSDVTTGCAPLTVSFTDNTVFYGPSSDWFWDFGDGTTSNATSPKHTYTTVGVFDVSLTVSDIDGCSKTIIKKAYINTTETIAPTVLIQNVTVPLDASGVATITAADINNGSYDNCEVASMSLDKTSFDCSDVGANTVTLTVTDTSGNSNTATAIITVEDVTPPTAICQDITVQLDDTGQVTIIAIDIDNGSTDVCGVAAMSLDKTTFDCTNVGVNNVILTVEDINGNTNSCGATVTVEDVTPPEAICQDITVQLDASGIATITAIDIDNGSSDACGIASMSLDKTTFDCSSVGINTVTLTVEDTNGNTNSCAATVTIEDVTPPEAICQDITVPLDASGFVTITAADINNGSSDACGIASISIDKTTFDSTNVGINTVAFTVEDTNGNTNTCTAIVTVEDVTPPITITKDIVVSLDSNGNAIINPEDIDDGSYDASGIASMSLSQTNFNCPNLTDYTVTLTVVDSNGLSNSEEAVVTFISDDLDNDLIADVCDDDIDGDGVLNINDNCPRISNPDQKDLDKNGIGDVCDSSDLSVSNGFSPNGDGVNDTFIIQGLHNYPNNRLEVYNRWGNRVYRSYNYQNNWNAIGNKQDKKLPVGAYFYVLNIEGDKRILKGWVYINY</sequence>
<dbReference type="InterPro" id="IPR003367">
    <property type="entry name" value="Thrombospondin_3-like_rpt"/>
</dbReference>
<dbReference type="SUPFAM" id="SSF103647">
    <property type="entry name" value="TSP type-3 repeat"/>
    <property type="match status" value="1"/>
</dbReference>
<dbReference type="NCBIfam" id="TIGR04131">
    <property type="entry name" value="Bac_Flav_CTERM"/>
    <property type="match status" value="1"/>
</dbReference>
<dbReference type="Gene3D" id="2.60.40.10">
    <property type="entry name" value="Immunoglobulins"/>
    <property type="match status" value="6"/>
</dbReference>
<organism evidence="6 7">
    <name type="scientific">Tenacibaculum lutimaris</name>
    <dbReference type="NCBI Taxonomy" id="285258"/>
    <lineage>
        <taxon>Bacteria</taxon>
        <taxon>Pseudomonadati</taxon>
        <taxon>Bacteroidota</taxon>
        <taxon>Flavobacteriia</taxon>
        <taxon>Flavobacteriales</taxon>
        <taxon>Flavobacteriaceae</taxon>
        <taxon>Tenacibaculum</taxon>
    </lineage>
</organism>
<dbReference type="Pfam" id="PF02412">
    <property type="entry name" value="TSP_3"/>
    <property type="match status" value="1"/>
</dbReference>
<dbReference type="EMBL" id="RAQM01000008">
    <property type="protein sequence ID" value="RKF03725.1"/>
    <property type="molecule type" value="Genomic_DNA"/>
</dbReference>